<evidence type="ECO:0000256" key="1">
    <source>
        <dbReference type="ARBA" id="ARBA00022737"/>
    </source>
</evidence>
<evidence type="ECO:0000256" key="3">
    <source>
        <dbReference type="PROSITE-ProRule" id="PRU00708"/>
    </source>
</evidence>
<dbReference type="Proteomes" id="UP001428341">
    <property type="component" value="Unassembled WGS sequence"/>
</dbReference>
<accession>A0AAP0QCR9</accession>
<gene>
    <name evidence="5" type="ORF">WN944_024612</name>
</gene>
<dbReference type="InterPro" id="IPR036047">
    <property type="entry name" value="F-box-like_dom_sf"/>
</dbReference>
<name>A0AAP0QCR9_9ROSI</name>
<dbReference type="Pfam" id="PF20431">
    <property type="entry name" value="E_motif"/>
    <property type="match status" value="1"/>
</dbReference>
<feature type="repeat" description="PPR" evidence="3">
    <location>
        <begin position="539"/>
        <end position="573"/>
    </location>
</feature>
<dbReference type="Pfam" id="PF13041">
    <property type="entry name" value="PPR_2"/>
    <property type="match status" value="5"/>
</dbReference>
<dbReference type="InterPro" id="IPR011990">
    <property type="entry name" value="TPR-like_helical_dom_sf"/>
</dbReference>
<dbReference type="SUPFAM" id="SSF50965">
    <property type="entry name" value="Galactose oxidase, central domain"/>
    <property type="match status" value="1"/>
</dbReference>
<dbReference type="FunFam" id="1.25.40.10:FF:002010">
    <property type="entry name" value="Os12g0109800 protein"/>
    <property type="match status" value="1"/>
</dbReference>
<feature type="repeat" description="PPR" evidence="3">
    <location>
        <begin position="132"/>
        <end position="166"/>
    </location>
</feature>
<dbReference type="Pfam" id="PF00646">
    <property type="entry name" value="F-box"/>
    <property type="match status" value="1"/>
</dbReference>
<dbReference type="PANTHER" id="PTHR47926:SF395">
    <property type="entry name" value="TETRATRICOPEPTIDE-LIKE HELICAL DOMAIN, DYW DOMAIN PROTEIN-RELATED"/>
    <property type="match status" value="1"/>
</dbReference>
<comment type="caution">
    <text evidence="5">The sequence shown here is derived from an EMBL/GenBank/DDBJ whole genome shotgun (WGS) entry which is preliminary data.</text>
</comment>
<evidence type="ECO:0000313" key="6">
    <source>
        <dbReference type="Proteomes" id="UP001428341"/>
    </source>
</evidence>
<dbReference type="Pfam" id="PF07734">
    <property type="entry name" value="FBA_1"/>
    <property type="match status" value="1"/>
</dbReference>
<dbReference type="CDD" id="cd22157">
    <property type="entry name" value="F-box_AtFBW1-like"/>
    <property type="match status" value="1"/>
</dbReference>
<reference evidence="5 6" key="1">
    <citation type="submission" date="2024-05" db="EMBL/GenBank/DDBJ databases">
        <title>Haplotype-resolved chromosome-level genome assembly of Huyou (Citrus changshanensis).</title>
        <authorList>
            <person name="Miao C."/>
            <person name="Chen W."/>
            <person name="Wu Y."/>
            <person name="Wang L."/>
            <person name="Zhao S."/>
            <person name="Grierson D."/>
            <person name="Xu C."/>
            <person name="Chen K."/>
        </authorList>
    </citation>
    <scope>NUCLEOTIDE SEQUENCE [LARGE SCALE GENOMIC DNA]</scope>
    <source>
        <strain evidence="5">01-14</strain>
        <tissue evidence="5">Leaf</tissue>
    </source>
</reference>
<evidence type="ECO:0000313" key="5">
    <source>
        <dbReference type="EMBL" id="KAK9181475.1"/>
    </source>
</evidence>
<protein>
    <recommendedName>
        <fullName evidence="4">F-box domain-containing protein</fullName>
    </recommendedName>
</protein>
<dbReference type="NCBIfam" id="TIGR00756">
    <property type="entry name" value="PPR"/>
    <property type="match status" value="5"/>
</dbReference>
<dbReference type="InterPro" id="IPR017451">
    <property type="entry name" value="F-box-assoc_interact_dom"/>
</dbReference>
<dbReference type="AlphaFoldDB" id="A0AAP0QCR9"/>
<keyword evidence="1" id="KW-0677">Repeat</keyword>
<dbReference type="FunFam" id="1.25.40.10:FF:000353">
    <property type="entry name" value="Pentatricopeptide repeat-containing protein At4g39530"/>
    <property type="match status" value="1"/>
</dbReference>
<dbReference type="SMART" id="SM00256">
    <property type="entry name" value="FBOX"/>
    <property type="match status" value="1"/>
</dbReference>
<dbReference type="GO" id="GO:0003723">
    <property type="term" value="F:RNA binding"/>
    <property type="evidence" value="ECO:0007669"/>
    <property type="project" value="InterPro"/>
</dbReference>
<dbReference type="InterPro" id="IPR046848">
    <property type="entry name" value="E_motif"/>
</dbReference>
<dbReference type="InterPro" id="IPR011043">
    <property type="entry name" value="Gal_Oxase/kelch_b-propeller"/>
</dbReference>
<dbReference type="FunFam" id="1.25.40.10:FF:000196">
    <property type="entry name" value="Pentatricopeptide repeat-containing protein At4g14850"/>
    <property type="match status" value="1"/>
</dbReference>
<dbReference type="SUPFAM" id="SSF81383">
    <property type="entry name" value="F-box domain"/>
    <property type="match status" value="1"/>
</dbReference>
<dbReference type="InterPro" id="IPR002885">
    <property type="entry name" value="PPR_rpt"/>
</dbReference>
<keyword evidence="6" id="KW-1185">Reference proteome</keyword>
<dbReference type="PANTHER" id="PTHR47926">
    <property type="entry name" value="PENTATRICOPEPTIDE REPEAT-CONTAINING PROTEIN"/>
    <property type="match status" value="1"/>
</dbReference>
<feature type="repeat" description="PPR" evidence="3">
    <location>
        <begin position="233"/>
        <end position="267"/>
    </location>
</feature>
<dbReference type="FunFam" id="1.25.40.10:FF:000205">
    <property type="entry name" value="Pentatricopeptide repeat-containing protein, mitochondrial"/>
    <property type="match status" value="1"/>
</dbReference>
<feature type="domain" description="F-box" evidence="4">
    <location>
        <begin position="807"/>
        <end position="847"/>
    </location>
</feature>
<comment type="similarity">
    <text evidence="2">Belongs to the PPR family. PCMP-E subfamily.</text>
</comment>
<feature type="repeat" description="PPR" evidence="3">
    <location>
        <begin position="675"/>
        <end position="709"/>
    </location>
</feature>
<dbReference type="GO" id="GO:0005739">
    <property type="term" value="C:mitochondrion"/>
    <property type="evidence" value="ECO:0007669"/>
    <property type="project" value="UniProtKB-ARBA"/>
</dbReference>
<feature type="repeat" description="PPR" evidence="3">
    <location>
        <begin position="336"/>
        <end position="370"/>
    </location>
</feature>
<proteinExistence type="inferred from homology"/>
<evidence type="ECO:0000256" key="2">
    <source>
        <dbReference type="ARBA" id="ARBA00061659"/>
    </source>
</evidence>
<dbReference type="PROSITE" id="PS51375">
    <property type="entry name" value="PPR"/>
    <property type="match status" value="6"/>
</dbReference>
<dbReference type="Gene3D" id="1.25.40.10">
    <property type="entry name" value="Tetratricopeptide repeat domain"/>
    <property type="match status" value="5"/>
</dbReference>
<evidence type="ECO:0000259" key="4">
    <source>
        <dbReference type="SMART" id="SM00256"/>
    </source>
</evidence>
<dbReference type="InterPro" id="IPR046960">
    <property type="entry name" value="PPR_At4g14850-like_plant"/>
</dbReference>
<dbReference type="Pfam" id="PF01535">
    <property type="entry name" value="PPR"/>
    <property type="match status" value="5"/>
</dbReference>
<dbReference type="NCBIfam" id="TIGR01640">
    <property type="entry name" value="F_box_assoc_1"/>
    <property type="match status" value="1"/>
</dbReference>
<dbReference type="GO" id="GO:0009451">
    <property type="term" value="P:RNA modification"/>
    <property type="evidence" value="ECO:0007669"/>
    <property type="project" value="InterPro"/>
</dbReference>
<dbReference type="FunFam" id="1.25.40.10:FF:001093">
    <property type="entry name" value="Pentatricopeptide repeat-containing protein At2g34400"/>
    <property type="match status" value="1"/>
</dbReference>
<dbReference type="EMBL" id="JBCGBO010000024">
    <property type="protein sequence ID" value="KAK9181475.1"/>
    <property type="molecule type" value="Genomic_DNA"/>
</dbReference>
<dbReference type="InterPro" id="IPR006527">
    <property type="entry name" value="F-box-assoc_dom_typ1"/>
</dbReference>
<feature type="repeat" description="PPR" evidence="3">
    <location>
        <begin position="438"/>
        <end position="472"/>
    </location>
</feature>
<sequence>MILSFNLQFSNLSEFPTPNPISNFKSRSSTAVAFHSQTTQKLNVAIKTKFPILTEANEPQRKSQIQPLIDILRDSTNKGSLELAKSVHGFVLKSDFSDKDLLILLNHIAHAYSKCSDFDAAFRVFDKMSQRNIFSWTVMIVGSTENGSFSDGYKFFCQMLNSGVLPDNFAYSAILQTCIGLNCVELGKMVHAQIIIKGFASHTVVTTSLLNMYAKLGRVEDSHKMFNTMTEHNEVSWNAMISGFTSNGLHSEAFDHFLLMKSEGVTPNMLTIIGVSKAVGQLHDVDRGKEVQSFASELGLESNVQVGTALIDMYSKCGSLNDARAVFDSILINSGANVLWNAIISGYSQNGCGQEALELYVRMCQKDIKADVYTYCSVFNAIAVSKYLQLGKAVHGIVLKSGSDVLVVSVYNAIADAYAKCGALEDVRKVFDWMGERDMVSWTTLVTAHSQCSEWEEALAIFSQMREEGFSPNQFTFSSVLVSCAGLCFLDLGRQVHSLCCKTGLDTDKCIESALLDMYAKCGNISEAAMIFKRISNPDTVSWTAIISGYAQHGLSENALQLFRRMEQLGVKPNSVTFLCVLFACSHGGLVEEGLHYFQQMKEKFGLVPEMEHYACIVDLFGRVGRLDDAMEFIRQMPIEPSEMVWQTLLGACRVHGNAELGEIAAQKVLSVRPDPATYVLLSNTYIETGSYEDGLSLREEMKEQGVKKEPGCSWISVEGRVHKFYASDQQHPQKEDIYATLEELKEKFKSMGCAPDLDIALKQSQEQFTLNFPTVLSTIGTKSNSNITSSSLSHNYQKSPAEVIGNLDDLLTEILLRLPIKSLLIFKSVSKHWLSLISNPVFCHRLSLTRKPITGLFVHCFALQVSNPEYDFINLDSNPPSPPFKTLTFVNTSHGIQILQSCNGLLLCSSGHSNYYVYNPTTKQYRILPQPRIGRGVSKSIFGVNLAFDPSKYSDYKVIYVGACDSFLGGLLHMEIYSSETSDWRYGGTLTAPSGINFNTGVFWNGAINWVSSSETSLYFDIDQEKLQEMPMPPVPDGWDSGIYQYFGESGGHLLLIDLCGASPFVVHEMRTDYSGWFVKHRVDLGGVAAAFPEMIRTYLDPEDLHYYGYSLLGVESEENDDDSYLLLHLPNKVVHYDFKDKTFNKLVDVAPDGNQAADASSLQYRWFGAFQYYQCLACV</sequence>
<organism evidence="5 6">
    <name type="scientific">Citrus x changshan-huyou</name>
    <dbReference type="NCBI Taxonomy" id="2935761"/>
    <lineage>
        <taxon>Eukaryota</taxon>
        <taxon>Viridiplantae</taxon>
        <taxon>Streptophyta</taxon>
        <taxon>Embryophyta</taxon>
        <taxon>Tracheophyta</taxon>
        <taxon>Spermatophyta</taxon>
        <taxon>Magnoliopsida</taxon>
        <taxon>eudicotyledons</taxon>
        <taxon>Gunneridae</taxon>
        <taxon>Pentapetalae</taxon>
        <taxon>rosids</taxon>
        <taxon>malvids</taxon>
        <taxon>Sapindales</taxon>
        <taxon>Rutaceae</taxon>
        <taxon>Aurantioideae</taxon>
        <taxon>Citrus</taxon>
    </lineage>
</organism>
<dbReference type="InterPro" id="IPR001810">
    <property type="entry name" value="F-box_dom"/>
</dbReference>